<feature type="transmembrane region" description="Helical" evidence="9">
    <location>
        <begin position="354"/>
        <end position="371"/>
    </location>
</feature>
<dbReference type="AlphaFoldDB" id="A0A4Y3IQ66"/>
<evidence type="ECO:0000256" key="8">
    <source>
        <dbReference type="ARBA" id="ARBA00035655"/>
    </source>
</evidence>
<feature type="transmembrane region" description="Helical" evidence="9">
    <location>
        <begin position="186"/>
        <end position="213"/>
    </location>
</feature>
<feature type="transmembrane region" description="Helical" evidence="9">
    <location>
        <begin position="76"/>
        <end position="96"/>
    </location>
</feature>
<organism evidence="10 11">
    <name type="scientific">Vibrio comitans NBRC 102076</name>
    <dbReference type="NCBI Taxonomy" id="1219078"/>
    <lineage>
        <taxon>Bacteria</taxon>
        <taxon>Pseudomonadati</taxon>
        <taxon>Pseudomonadota</taxon>
        <taxon>Gammaproteobacteria</taxon>
        <taxon>Vibrionales</taxon>
        <taxon>Vibrionaceae</taxon>
        <taxon>Vibrio</taxon>
    </lineage>
</organism>
<sequence length="425" mass="45274">MQLVEVKVQGKTQTRVGIVLGIGIIITGAFALHQDIFLRLLLGLGLGVALTKGSIGFAGSVNRAYRRGSTQLIQTLMLMFVVTAVINAGLLLGGGIEQYSLWINPINLGLIVGGLMFGFGMTLSSCCASGVMVEMVSDVPRALVTLLMFGIGVFIGFPIQALSPLVTETLVSTSSFEGKGVFLPDLFAWGPLNGYLMSVLVTITFATLTIYIARRYEAHRKQNGTYLGVDGEKARENIEKSDSPLALFSGLWSMNFTAIVIAVIFGIMMATTSAGWGASTPFGLWFGKLLISIGIESSSVASFTHRPETLFTLPFFEHGVSVQNLGILLGTLVAVVWLGKWTSPFNAQYSAKQYALFSLGGLLMGVGTRFANGCNVGALYTPIANFSLSGWVFFGALVVGGILGNQFARKVKLIDAAPLAKPVIQ</sequence>
<keyword evidence="6 9" id="KW-1133">Transmembrane helix</keyword>
<evidence type="ECO:0000256" key="3">
    <source>
        <dbReference type="ARBA" id="ARBA00022475"/>
    </source>
</evidence>
<feature type="transmembrane region" description="Helical" evidence="9">
    <location>
        <begin position="383"/>
        <end position="403"/>
    </location>
</feature>
<accession>A0A4Y3IQ66</accession>
<protein>
    <submittedName>
        <fullName evidence="10">Membrane protein</fullName>
    </submittedName>
</protein>
<dbReference type="InterPro" id="IPR007272">
    <property type="entry name" value="Sulf_transp_TsuA/YedE"/>
</dbReference>
<evidence type="ECO:0000256" key="7">
    <source>
        <dbReference type="ARBA" id="ARBA00023136"/>
    </source>
</evidence>
<feature type="transmembrane region" description="Helical" evidence="9">
    <location>
        <begin position="36"/>
        <end position="55"/>
    </location>
</feature>
<reference evidence="10 11" key="1">
    <citation type="submission" date="2019-06" db="EMBL/GenBank/DDBJ databases">
        <title>Whole genome shotgun sequence of Vibrio comitans NBRC 102076.</title>
        <authorList>
            <person name="Hosoyama A."/>
            <person name="Uohara A."/>
            <person name="Ohji S."/>
            <person name="Ichikawa N."/>
        </authorList>
    </citation>
    <scope>NUCLEOTIDE SEQUENCE [LARGE SCALE GENOMIC DNA]</scope>
    <source>
        <strain evidence="10 11">NBRC 102076</strain>
    </source>
</reference>
<gene>
    <name evidence="10" type="ORF">VCO01S_27090</name>
</gene>
<evidence type="ECO:0000256" key="9">
    <source>
        <dbReference type="SAM" id="Phobius"/>
    </source>
</evidence>
<feature type="transmembrane region" description="Helical" evidence="9">
    <location>
        <begin position="245"/>
        <end position="270"/>
    </location>
</feature>
<keyword evidence="3" id="KW-1003">Cell membrane</keyword>
<dbReference type="Proteomes" id="UP000318242">
    <property type="component" value="Unassembled WGS sequence"/>
</dbReference>
<keyword evidence="7 9" id="KW-0472">Membrane</keyword>
<dbReference type="Pfam" id="PF04143">
    <property type="entry name" value="Sulf_transp"/>
    <property type="match status" value="1"/>
</dbReference>
<dbReference type="EMBL" id="BJLH01000012">
    <property type="protein sequence ID" value="GEA61516.1"/>
    <property type="molecule type" value="Genomic_DNA"/>
</dbReference>
<dbReference type="GO" id="GO:0005886">
    <property type="term" value="C:plasma membrane"/>
    <property type="evidence" value="ECO:0007669"/>
    <property type="project" value="UniProtKB-SubCell"/>
</dbReference>
<keyword evidence="11" id="KW-1185">Reference proteome</keyword>
<keyword evidence="2" id="KW-0813">Transport</keyword>
<evidence type="ECO:0000256" key="6">
    <source>
        <dbReference type="ARBA" id="ARBA00022989"/>
    </source>
</evidence>
<feature type="transmembrane region" description="Helical" evidence="9">
    <location>
        <begin position="108"/>
        <end position="131"/>
    </location>
</feature>
<keyword evidence="4" id="KW-0997">Cell inner membrane</keyword>
<comment type="similarity">
    <text evidence="8">Belongs to the TsuA/YedE (TC 9.B.102) family.</text>
</comment>
<proteinExistence type="inferred from homology"/>
<name>A0A4Y3IQ66_9VIBR</name>
<comment type="caution">
    <text evidence="10">The sequence shown here is derived from an EMBL/GenBank/DDBJ whole genome shotgun (WGS) entry which is preliminary data.</text>
</comment>
<evidence type="ECO:0000256" key="2">
    <source>
        <dbReference type="ARBA" id="ARBA00022448"/>
    </source>
</evidence>
<feature type="transmembrane region" description="Helical" evidence="9">
    <location>
        <begin position="12"/>
        <end position="30"/>
    </location>
</feature>
<evidence type="ECO:0000256" key="5">
    <source>
        <dbReference type="ARBA" id="ARBA00022692"/>
    </source>
</evidence>
<evidence type="ECO:0000313" key="10">
    <source>
        <dbReference type="EMBL" id="GEA61516.1"/>
    </source>
</evidence>
<evidence type="ECO:0000256" key="4">
    <source>
        <dbReference type="ARBA" id="ARBA00022519"/>
    </source>
</evidence>
<feature type="transmembrane region" description="Helical" evidence="9">
    <location>
        <begin position="143"/>
        <end position="166"/>
    </location>
</feature>
<dbReference type="PANTHER" id="PTHR30574:SF1">
    <property type="entry name" value="SULPHUR TRANSPORT DOMAIN-CONTAINING PROTEIN"/>
    <property type="match status" value="1"/>
</dbReference>
<dbReference type="PANTHER" id="PTHR30574">
    <property type="entry name" value="INNER MEMBRANE PROTEIN YEDE"/>
    <property type="match status" value="1"/>
</dbReference>
<evidence type="ECO:0000313" key="11">
    <source>
        <dbReference type="Proteomes" id="UP000318242"/>
    </source>
</evidence>
<feature type="transmembrane region" description="Helical" evidence="9">
    <location>
        <begin position="322"/>
        <end position="342"/>
    </location>
</feature>
<comment type="subcellular location">
    <subcellularLocation>
        <location evidence="1">Cell inner membrane</location>
        <topology evidence="1">Multi-pass membrane protein</topology>
    </subcellularLocation>
</comment>
<keyword evidence="5 9" id="KW-0812">Transmembrane</keyword>
<evidence type="ECO:0000256" key="1">
    <source>
        <dbReference type="ARBA" id="ARBA00004429"/>
    </source>
</evidence>